<proteinExistence type="predicted"/>
<evidence type="ECO:0000313" key="2">
    <source>
        <dbReference type="EMBL" id="SKC37856.1"/>
    </source>
</evidence>
<reference evidence="2 3" key="1">
    <citation type="submission" date="2017-02" db="EMBL/GenBank/DDBJ databases">
        <authorList>
            <person name="Peterson S.W."/>
        </authorList>
    </citation>
    <scope>NUCLEOTIDE SEQUENCE [LARGE SCALE GENOMIC DNA]</scope>
    <source>
        <strain evidence="2 3">M1</strain>
    </source>
</reference>
<gene>
    <name evidence="2" type="ORF">SAMN02194393_00318</name>
</gene>
<feature type="domain" description="PPM-type phosphatase" evidence="1">
    <location>
        <begin position="7"/>
        <end position="256"/>
    </location>
</feature>
<keyword evidence="3" id="KW-1185">Reference proteome</keyword>
<evidence type="ECO:0000313" key="3">
    <source>
        <dbReference type="Proteomes" id="UP000190285"/>
    </source>
</evidence>
<dbReference type="Proteomes" id="UP000190285">
    <property type="component" value="Unassembled WGS sequence"/>
</dbReference>
<evidence type="ECO:0000259" key="1">
    <source>
        <dbReference type="PROSITE" id="PS51746"/>
    </source>
</evidence>
<sequence length="274" mass="31620">MKKRRFSIGTLSDIGYVKKTNQDRILIKIGEEYLGEFGLFVVADGMGGLKAGDMASEIVIKEFKYWWDSRLSLVVKEMNKINLNTIGGELDNLIFHINKRIIEFGKSINGRVGTTLSMLLIYRDQYIIKHIGDSRIYKINDDMIMLTKDDSWVAEQVRLGIMNIEKAANHPKKHVLLKCIGIKEELDIFENKGEVFKEDIFLLCSDGFYNLLIKDEILRALKEFKENDMQKTVEKLMGIVKSRGAPDNASVILIYQNCRKEKINLYEKIVNMLR</sequence>
<protein>
    <submittedName>
        <fullName evidence="2">Serine/threonine protein phosphatase PrpC</fullName>
    </submittedName>
</protein>
<dbReference type="EMBL" id="FUZT01000001">
    <property type="protein sequence ID" value="SKC37856.1"/>
    <property type="molecule type" value="Genomic_DNA"/>
</dbReference>
<dbReference type="STRING" id="36842.SAMN02194393_00318"/>
<dbReference type="InterPro" id="IPR036457">
    <property type="entry name" value="PPM-type-like_dom_sf"/>
</dbReference>
<dbReference type="PROSITE" id="PS51746">
    <property type="entry name" value="PPM_2"/>
    <property type="match status" value="1"/>
</dbReference>
<dbReference type="SUPFAM" id="SSF81606">
    <property type="entry name" value="PP2C-like"/>
    <property type="match status" value="1"/>
</dbReference>
<dbReference type="SMART" id="SM00332">
    <property type="entry name" value="PP2Cc"/>
    <property type="match status" value="1"/>
</dbReference>
<accession>A0A1T5IF89</accession>
<dbReference type="AlphaFoldDB" id="A0A1T5IF89"/>
<organism evidence="2 3">
    <name type="scientific">Maledivibacter halophilus</name>
    <dbReference type="NCBI Taxonomy" id="36842"/>
    <lineage>
        <taxon>Bacteria</taxon>
        <taxon>Bacillati</taxon>
        <taxon>Bacillota</taxon>
        <taxon>Clostridia</taxon>
        <taxon>Peptostreptococcales</taxon>
        <taxon>Caminicellaceae</taxon>
        <taxon>Maledivibacter</taxon>
    </lineage>
</organism>
<dbReference type="Pfam" id="PF13672">
    <property type="entry name" value="PP2C_2"/>
    <property type="match status" value="1"/>
</dbReference>
<dbReference type="CDD" id="cd00143">
    <property type="entry name" value="PP2Cc"/>
    <property type="match status" value="1"/>
</dbReference>
<dbReference type="Gene3D" id="3.60.40.10">
    <property type="entry name" value="PPM-type phosphatase domain"/>
    <property type="match status" value="1"/>
</dbReference>
<dbReference type="RefSeq" id="WP_079488819.1">
    <property type="nucleotide sequence ID" value="NZ_FUZT01000001.1"/>
</dbReference>
<dbReference type="SMART" id="SM00331">
    <property type="entry name" value="PP2C_SIG"/>
    <property type="match status" value="1"/>
</dbReference>
<name>A0A1T5IF89_9FIRM</name>
<dbReference type="InterPro" id="IPR001932">
    <property type="entry name" value="PPM-type_phosphatase-like_dom"/>
</dbReference>
<dbReference type="OrthoDB" id="9801841at2"/>